<reference evidence="8 9" key="1">
    <citation type="submission" date="2023-08" db="EMBL/GenBank/DDBJ databases">
        <title>Black Yeasts Isolated from many extreme environments.</title>
        <authorList>
            <person name="Coleine C."/>
            <person name="Stajich J.E."/>
            <person name="Selbmann L."/>
        </authorList>
    </citation>
    <scope>NUCLEOTIDE SEQUENCE [LARGE SCALE GENOMIC DNA]</scope>
    <source>
        <strain evidence="8 9">CCFEE 5792</strain>
    </source>
</reference>
<dbReference type="GeneID" id="89976343"/>
<evidence type="ECO:0000256" key="5">
    <source>
        <dbReference type="SAM" id="MobiDB-lite"/>
    </source>
</evidence>
<evidence type="ECO:0000256" key="3">
    <source>
        <dbReference type="ARBA" id="ARBA00022989"/>
    </source>
</evidence>
<evidence type="ECO:0000256" key="6">
    <source>
        <dbReference type="SAM" id="Phobius"/>
    </source>
</evidence>
<evidence type="ECO:0000259" key="7">
    <source>
        <dbReference type="PROSITE" id="PS50850"/>
    </source>
</evidence>
<feature type="region of interest" description="Disordered" evidence="5">
    <location>
        <begin position="548"/>
        <end position="569"/>
    </location>
</feature>
<name>A0AAV9N152_9EURO</name>
<comment type="caution">
    <text evidence="8">The sequence shown here is derived from an EMBL/GenBank/DDBJ whole genome shotgun (WGS) entry which is preliminary data.</text>
</comment>
<dbReference type="RefSeq" id="XP_064701969.1">
    <property type="nucleotide sequence ID" value="XM_064851728.1"/>
</dbReference>
<evidence type="ECO:0000313" key="8">
    <source>
        <dbReference type="EMBL" id="KAK5046378.1"/>
    </source>
</evidence>
<evidence type="ECO:0000256" key="2">
    <source>
        <dbReference type="ARBA" id="ARBA00022692"/>
    </source>
</evidence>
<dbReference type="Gene3D" id="1.20.1250.20">
    <property type="entry name" value="MFS general substrate transporter like domains"/>
    <property type="match status" value="1"/>
</dbReference>
<evidence type="ECO:0000313" key="9">
    <source>
        <dbReference type="Proteomes" id="UP001358417"/>
    </source>
</evidence>
<feature type="transmembrane region" description="Helical" evidence="6">
    <location>
        <begin position="240"/>
        <end position="259"/>
    </location>
</feature>
<dbReference type="InterPro" id="IPR011701">
    <property type="entry name" value="MFS"/>
</dbReference>
<organism evidence="8 9">
    <name type="scientific">Exophiala bonariae</name>
    <dbReference type="NCBI Taxonomy" id="1690606"/>
    <lineage>
        <taxon>Eukaryota</taxon>
        <taxon>Fungi</taxon>
        <taxon>Dikarya</taxon>
        <taxon>Ascomycota</taxon>
        <taxon>Pezizomycotina</taxon>
        <taxon>Eurotiomycetes</taxon>
        <taxon>Chaetothyriomycetidae</taxon>
        <taxon>Chaetothyriales</taxon>
        <taxon>Herpotrichiellaceae</taxon>
        <taxon>Exophiala</taxon>
    </lineage>
</organism>
<feature type="transmembrane region" description="Helical" evidence="6">
    <location>
        <begin position="83"/>
        <end position="103"/>
    </location>
</feature>
<comment type="subcellular location">
    <subcellularLocation>
        <location evidence="1">Membrane</location>
        <topology evidence="1">Multi-pass membrane protein</topology>
    </subcellularLocation>
</comment>
<protein>
    <recommendedName>
        <fullName evidence="7">Major facilitator superfamily (MFS) profile domain-containing protein</fullName>
    </recommendedName>
</protein>
<feature type="transmembrane region" description="Helical" evidence="6">
    <location>
        <begin position="509"/>
        <end position="530"/>
    </location>
</feature>
<feature type="transmembrane region" description="Helical" evidence="6">
    <location>
        <begin position="271"/>
        <end position="291"/>
    </location>
</feature>
<dbReference type="InterPro" id="IPR020846">
    <property type="entry name" value="MFS_dom"/>
</dbReference>
<evidence type="ECO:0000256" key="1">
    <source>
        <dbReference type="ARBA" id="ARBA00004141"/>
    </source>
</evidence>
<dbReference type="AlphaFoldDB" id="A0AAV9N152"/>
<dbReference type="FunFam" id="1.20.1250.20:FF:000196">
    <property type="entry name" value="MFS toxin efflux pump (AflT)"/>
    <property type="match status" value="1"/>
</dbReference>
<feature type="compositionally biased region" description="Polar residues" evidence="5">
    <location>
        <begin position="548"/>
        <end position="560"/>
    </location>
</feature>
<feature type="transmembrane region" description="Helical" evidence="6">
    <location>
        <begin position="345"/>
        <end position="365"/>
    </location>
</feature>
<feature type="transmembrane region" description="Helical" evidence="6">
    <location>
        <begin position="372"/>
        <end position="395"/>
    </location>
</feature>
<accession>A0AAV9N152</accession>
<dbReference type="PANTHER" id="PTHR23501:SF201">
    <property type="entry name" value="MFS AFLATOXIN EFFLUX PUMP"/>
    <property type="match status" value="1"/>
</dbReference>
<feature type="transmembrane region" description="Helical" evidence="6">
    <location>
        <begin position="110"/>
        <end position="130"/>
    </location>
</feature>
<dbReference type="FunFam" id="1.20.1720.10:FF:000012">
    <property type="entry name" value="MFS toxin efflux pump (AflT)"/>
    <property type="match status" value="1"/>
</dbReference>
<feature type="transmembrane region" description="Helical" evidence="6">
    <location>
        <begin position="168"/>
        <end position="187"/>
    </location>
</feature>
<feature type="transmembrane region" description="Helical" evidence="6">
    <location>
        <begin position="43"/>
        <end position="71"/>
    </location>
</feature>
<keyword evidence="4 6" id="KW-0472">Membrane</keyword>
<dbReference type="InterPro" id="IPR036259">
    <property type="entry name" value="MFS_trans_sf"/>
</dbReference>
<keyword evidence="3 6" id="KW-1133">Transmembrane helix</keyword>
<sequence>MADRLEQSSDAHSMHSTEQQEKKDDLATSAPSEDVEYPPFKRVLAIVLGMMSVSLLVALDRTIIATAIPAITDHFNSLDDVGWYASSYLLTMSAFQLLIGRIYTFYSTKWVYITSIGIFELGSLVCGAAPSSVAFIIGRSIAGIGSAGIFAGAIVVIVDLVPLEKRPAWTGAFGAVFAIASVAGPLLGGVFTTNVSWRWCFYINLPIGGAAMAILAFILKVPARTTKRATLKEQIHQLDPIGTAIFIPSITCLLLALQWGGIDYAWSDGRIIALLVLAGVLFIAFIGVQMWRQELATVPPRIIKMRAVAAGMTYSFFSGAGMITIVYFLPIWFQAIKGATAVHSGIMNLPAVLGITLASIVAGIGTRKLGYFTHWMVVSSVMTSVGVGLMCTFTLTTGHSKWIGYQALWGIGLGLGMQQPSVAAQTVLARKDVPTGATIMFFAQGLGGSVCVSIANNIFLNKLSTGLTSIPGINGDLVTHVGATDLRNVVPAASLDAVLAVYNLALRNAFYVGVAVSTATIIGTLLMPWINIKKVAADQKAAAALASTPKTAGSAEQQQETEAKRVEEV</sequence>
<feature type="transmembrane region" description="Helical" evidence="6">
    <location>
        <begin position="199"/>
        <end position="219"/>
    </location>
</feature>
<feature type="compositionally biased region" description="Basic and acidic residues" evidence="5">
    <location>
        <begin position="1"/>
        <end position="26"/>
    </location>
</feature>
<dbReference type="EMBL" id="JAVRRD010000030">
    <property type="protein sequence ID" value="KAK5046378.1"/>
    <property type="molecule type" value="Genomic_DNA"/>
</dbReference>
<dbReference type="PANTHER" id="PTHR23501">
    <property type="entry name" value="MAJOR FACILITATOR SUPERFAMILY"/>
    <property type="match status" value="1"/>
</dbReference>
<feature type="transmembrane region" description="Helical" evidence="6">
    <location>
        <begin position="441"/>
        <end position="460"/>
    </location>
</feature>
<dbReference type="GO" id="GO:0005886">
    <property type="term" value="C:plasma membrane"/>
    <property type="evidence" value="ECO:0007669"/>
    <property type="project" value="TreeGrafter"/>
</dbReference>
<feature type="transmembrane region" description="Helical" evidence="6">
    <location>
        <begin position="136"/>
        <end position="161"/>
    </location>
</feature>
<dbReference type="GO" id="GO:0022857">
    <property type="term" value="F:transmembrane transporter activity"/>
    <property type="evidence" value="ECO:0007669"/>
    <property type="project" value="InterPro"/>
</dbReference>
<dbReference type="Proteomes" id="UP001358417">
    <property type="component" value="Unassembled WGS sequence"/>
</dbReference>
<feature type="transmembrane region" description="Helical" evidence="6">
    <location>
        <begin position="312"/>
        <end position="333"/>
    </location>
</feature>
<feature type="region of interest" description="Disordered" evidence="5">
    <location>
        <begin position="1"/>
        <end position="33"/>
    </location>
</feature>
<evidence type="ECO:0000256" key="4">
    <source>
        <dbReference type="ARBA" id="ARBA00023136"/>
    </source>
</evidence>
<dbReference type="CDD" id="cd17502">
    <property type="entry name" value="MFS_Azr1_MDR_like"/>
    <property type="match status" value="1"/>
</dbReference>
<dbReference type="SUPFAM" id="SSF103473">
    <property type="entry name" value="MFS general substrate transporter"/>
    <property type="match status" value="1"/>
</dbReference>
<keyword evidence="2 6" id="KW-0812">Transmembrane</keyword>
<keyword evidence="9" id="KW-1185">Reference proteome</keyword>
<feature type="domain" description="Major facilitator superfamily (MFS) profile" evidence="7">
    <location>
        <begin position="46"/>
        <end position="531"/>
    </location>
</feature>
<proteinExistence type="predicted"/>
<dbReference type="PROSITE" id="PS50850">
    <property type="entry name" value="MFS"/>
    <property type="match status" value="1"/>
</dbReference>
<dbReference type="Pfam" id="PF07690">
    <property type="entry name" value="MFS_1"/>
    <property type="match status" value="1"/>
</dbReference>
<gene>
    <name evidence="8" type="ORF">LTR84_008179</name>
</gene>